<keyword evidence="2" id="KW-0496">Mitochondrion</keyword>
<feature type="transmembrane region" description="Helical" evidence="1">
    <location>
        <begin position="14"/>
        <end position="37"/>
    </location>
</feature>
<dbReference type="AlphaFoldDB" id="A0A101LXB5"/>
<keyword evidence="1" id="KW-0472">Membrane</keyword>
<name>A0A101LXB5_PICGL</name>
<comment type="caution">
    <text evidence="2">The sequence shown here is derived from an EMBL/GenBank/DDBJ whole genome shotgun (WGS) entry which is preliminary data.</text>
</comment>
<organism evidence="2">
    <name type="scientific">Picea glauca</name>
    <name type="common">White spruce</name>
    <name type="synonym">Pinus glauca</name>
    <dbReference type="NCBI Taxonomy" id="3330"/>
    <lineage>
        <taxon>Eukaryota</taxon>
        <taxon>Viridiplantae</taxon>
        <taxon>Streptophyta</taxon>
        <taxon>Embryophyta</taxon>
        <taxon>Tracheophyta</taxon>
        <taxon>Spermatophyta</taxon>
        <taxon>Pinopsida</taxon>
        <taxon>Pinidae</taxon>
        <taxon>Conifers I</taxon>
        <taxon>Pinales</taxon>
        <taxon>Pinaceae</taxon>
        <taxon>Picea</taxon>
    </lineage>
</organism>
<sequence>MIVRPSQPLASRNAYFMASWVGIITITIDLMPTFPLLNCSLPTTHLLNLTTYLCHAPHFVPCQVRASHRGAVRRASIQHSIHQRQNPSLCVRPPFSGLRYAVFTNSY</sequence>
<proteinExistence type="predicted"/>
<keyword evidence="1" id="KW-0812">Transmembrane</keyword>
<keyword evidence="1" id="KW-1133">Transmembrane helix</keyword>
<reference evidence="2" key="1">
    <citation type="journal article" date="2015" name="Genome Biol. Evol.">
        <title>Organellar Genomes of White Spruce (Picea glauca): Assembly and Annotation.</title>
        <authorList>
            <person name="Jackman S.D."/>
            <person name="Warren R.L."/>
            <person name="Gibb E.A."/>
            <person name="Vandervalk B.P."/>
            <person name="Mohamadi H."/>
            <person name="Chu J."/>
            <person name="Raymond A."/>
            <person name="Pleasance S."/>
            <person name="Coope R."/>
            <person name="Wildung M.R."/>
            <person name="Ritland C.E."/>
            <person name="Bousquet J."/>
            <person name="Jones S.J."/>
            <person name="Bohlmann J."/>
            <person name="Birol I."/>
        </authorList>
    </citation>
    <scope>NUCLEOTIDE SEQUENCE [LARGE SCALE GENOMIC DNA]</scope>
    <source>
        <tissue evidence="2">Flushing bud</tissue>
    </source>
</reference>
<accession>A0A101LXB5</accession>
<gene>
    <name evidence="2" type="ORF">ABT39_MTgene6063</name>
</gene>
<dbReference type="EMBL" id="LKAM01000008">
    <property type="protein sequence ID" value="KUM47057.1"/>
    <property type="molecule type" value="Genomic_DNA"/>
</dbReference>
<protein>
    <submittedName>
        <fullName evidence="2">Uncharacterized protein</fullName>
    </submittedName>
</protein>
<evidence type="ECO:0000313" key="2">
    <source>
        <dbReference type="EMBL" id="KUM47057.1"/>
    </source>
</evidence>
<evidence type="ECO:0000256" key="1">
    <source>
        <dbReference type="SAM" id="Phobius"/>
    </source>
</evidence>
<geneLocation type="mitochondrion" evidence="2"/>